<sequence>MAAFVDHHLTTENFSRYIASENHRVLVLRESSSIVGYALFALDSPPDPSTAHLSDPAISEASGTAELSKFYLLPNHHGRGHATLLMRHVLAAARPHQQRIWLGVNHENHRAQSFYQRNGFIQVGRRDFAVGASTEHDFLLARPLGPCR</sequence>
<dbReference type="Pfam" id="PF00583">
    <property type="entry name" value="Acetyltransf_1"/>
    <property type="match status" value="1"/>
</dbReference>
<protein>
    <submittedName>
        <fullName evidence="4">GNAT family N-acetyltransferase</fullName>
    </submittedName>
</protein>
<keyword evidence="1" id="KW-0808">Transferase</keyword>
<evidence type="ECO:0000256" key="1">
    <source>
        <dbReference type="ARBA" id="ARBA00022679"/>
    </source>
</evidence>
<dbReference type="AlphaFoldDB" id="A0A927JAZ2"/>
<dbReference type="InterPro" id="IPR016181">
    <property type="entry name" value="Acyl_CoA_acyltransferase"/>
</dbReference>
<dbReference type="PANTHER" id="PTHR43877">
    <property type="entry name" value="AMINOALKYLPHOSPHONATE N-ACETYLTRANSFERASE-RELATED-RELATED"/>
    <property type="match status" value="1"/>
</dbReference>
<accession>A0A927JAZ2</accession>
<name>A0A927JAZ2_9ACTN</name>
<dbReference type="Gene3D" id="3.40.630.30">
    <property type="match status" value="1"/>
</dbReference>
<evidence type="ECO:0000259" key="3">
    <source>
        <dbReference type="PROSITE" id="PS51186"/>
    </source>
</evidence>
<dbReference type="GO" id="GO:0016747">
    <property type="term" value="F:acyltransferase activity, transferring groups other than amino-acyl groups"/>
    <property type="evidence" value="ECO:0007669"/>
    <property type="project" value="InterPro"/>
</dbReference>
<proteinExistence type="predicted"/>
<comment type="caution">
    <text evidence="4">The sequence shown here is derived from an EMBL/GenBank/DDBJ whole genome shotgun (WGS) entry which is preliminary data.</text>
</comment>
<feature type="domain" description="N-acetyltransferase" evidence="3">
    <location>
        <begin position="1"/>
        <end position="145"/>
    </location>
</feature>
<dbReference type="SUPFAM" id="SSF55729">
    <property type="entry name" value="Acyl-CoA N-acyltransferases (Nat)"/>
    <property type="match status" value="1"/>
</dbReference>
<dbReference type="Proteomes" id="UP000642993">
    <property type="component" value="Unassembled WGS sequence"/>
</dbReference>
<dbReference type="PROSITE" id="PS51186">
    <property type="entry name" value="GNAT"/>
    <property type="match status" value="1"/>
</dbReference>
<dbReference type="EMBL" id="JACYWE010000001">
    <property type="protein sequence ID" value="MBD8505337.1"/>
    <property type="molecule type" value="Genomic_DNA"/>
</dbReference>
<keyword evidence="2" id="KW-0012">Acyltransferase</keyword>
<gene>
    <name evidence="4" type="ORF">HT102_02395</name>
</gene>
<dbReference type="CDD" id="cd04301">
    <property type="entry name" value="NAT_SF"/>
    <property type="match status" value="1"/>
</dbReference>
<dbReference type="InterPro" id="IPR000182">
    <property type="entry name" value="GNAT_dom"/>
</dbReference>
<organism evidence="4 5">
    <name type="scientific">Lolliginicoccus lacisalsi</name>
    <dbReference type="NCBI Taxonomy" id="2742202"/>
    <lineage>
        <taxon>Bacteria</taxon>
        <taxon>Bacillati</taxon>
        <taxon>Actinomycetota</taxon>
        <taxon>Actinomycetes</taxon>
        <taxon>Mycobacteriales</taxon>
        <taxon>Hoyosellaceae</taxon>
        <taxon>Lolliginicoccus</taxon>
    </lineage>
</organism>
<reference evidence="4" key="1">
    <citation type="submission" date="2020-09" db="EMBL/GenBank/DDBJ databases">
        <title>Hoyosella lacisalsi sp. nov., a halotolerant actinobacterium isolated from soil of Lake Gudzhirganskoe.</title>
        <authorList>
            <person name="Yang Q."/>
            <person name="Guo P.Y."/>
            <person name="Liu S.W."/>
            <person name="Li F.N."/>
            <person name="Sun C.H."/>
        </authorList>
    </citation>
    <scope>NUCLEOTIDE SEQUENCE</scope>
    <source>
        <strain evidence="4">G463</strain>
    </source>
</reference>
<evidence type="ECO:0000313" key="5">
    <source>
        <dbReference type="Proteomes" id="UP000642993"/>
    </source>
</evidence>
<dbReference type="InterPro" id="IPR050832">
    <property type="entry name" value="Bact_Acetyltransf"/>
</dbReference>
<evidence type="ECO:0000313" key="4">
    <source>
        <dbReference type="EMBL" id="MBD8505337.1"/>
    </source>
</evidence>
<keyword evidence="5" id="KW-1185">Reference proteome</keyword>
<evidence type="ECO:0000256" key="2">
    <source>
        <dbReference type="ARBA" id="ARBA00023315"/>
    </source>
</evidence>